<gene>
    <name evidence="2" type="ORF">ACFFP1_07850</name>
</gene>
<dbReference type="PANTHER" id="PTHR45138">
    <property type="entry name" value="REGULATORY COMPONENTS OF SENSORY TRANSDUCTION SYSTEM"/>
    <property type="match status" value="1"/>
</dbReference>
<dbReference type="PANTHER" id="PTHR45138:SF9">
    <property type="entry name" value="DIGUANYLATE CYCLASE DGCM-RELATED"/>
    <property type="match status" value="1"/>
</dbReference>
<keyword evidence="2" id="KW-0808">Transferase</keyword>
<reference evidence="2 3" key="1">
    <citation type="submission" date="2024-09" db="EMBL/GenBank/DDBJ databases">
        <authorList>
            <person name="Sun Q."/>
            <person name="Mori K."/>
        </authorList>
    </citation>
    <scope>NUCLEOTIDE SEQUENCE [LARGE SCALE GENOMIC DNA]</scope>
    <source>
        <strain evidence="2 3">JCM 1334</strain>
    </source>
</reference>
<dbReference type="Gene3D" id="3.30.70.270">
    <property type="match status" value="1"/>
</dbReference>
<dbReference type="EC" id="2.7.7.65" evidence="2"/>
<evidence type="ECO:0000313" key="2">
    <source>
        <dbReference type="EMBL" id="MFB9819413.1"/>
    </source>
</evidence>
<dbReference type="RefSeq" id="WP_376940517.1">
    <property type="nucleotide sequence ID" value="NZ_JBHMBC010000008.1"/>
</dbReference>
<keyword evidence="2" id="KW-0548">Nucleotidyltransferase</keyword>
<comment type="caution">
    <text evidence="2">The sequence shown here is derived from an EMBL/GenBank/DDBJ whole genome shotgun (WGS) entry which is preliminary data.</text>
</comment>
<dbReference type="Pfam" id="PF00990">
    <property type="entry name" value="GGDEF"/>
    <property type="match status" value="1"/>
</dbReference>
<organism evidence="2 3">
    <name type="scientific">Arthrobacter ramosus</name>
    <dbReference type="NCBI Taxonomy" id="1672"/>
    <lineage>
        <taxon>Bacteria</taxon>
        <taxon>Bacillati</taxon>
        <taxon>Actinomycetota</taxon>
        <taxon>Actinomycetes</taxon>
        <taxon>Micrococcales</taxon>
        <taxon>Micrococcaceae</taxon>
        <taxon>Arthrobacter</taxon>
    </lineage>
</organism>
<dbReference type="PROSITE" id="PS50887">
    <property type="entry name" value="GGDEF"/>
    <property type="match status" value="1"/>
</dbReference>
<dbReference type="InterPro" id="IPR043128">
    <property type="entry name" value="Rev_trsase/Diguanyl_cyclase"/>
</dbReference>
<name>A0ABV5XXE8_ARTRM</name>
<feature type="domain" description="GGDEF" evidence="1">
    <location>
        <begin position="47"/>
        <end position="178"/>
    </location>
</feature>
<dbReference type="Proteomes" id="UP001589702">
    <property type="component" value="Unassembled WGS sequence"/>
</dbReference>
<dbReference type="SUPFAM" id="SSF55073">
    <property type="entry name" value="Nucleotide cyclase"/>
    <property type="match status" value="1"/>
</dbReference>
<evidence type="ECO:0000259" key="1">
    <source>
        <dbReference type="PROSITE" id="PS50887"/>
    </source>
</evidence>
<accession>A0ABV5XXE8</accession>
<dbReference type="CDD" id="cd01949">
    <property type="entry name" value="GGDEF"/>
    <property type="match status" value="1"/>
</dbReference>
<dbReference type="EMBL" id="JBHMBC010000008">
    <property type="protein sequence ID" value="MFB9819413.1"/>
    <property type="molecule type" value="Genomic_DNA"/>
</dbReference>
<dbReference type="InterPro" id="IPR000160">
    <property type="entry name" value="GGDEF_dom"/>
</dbReference>
<dbReference type="GO" id="GO:0052621">
    <property type="term" value="F:diguanylate cyclase activity"/>
    <property type="evidence" value="ECO:0007669"/>
    <property type="project" value="UniProtKB-EC"/>
</dbReference>
<dbReference type="InterPro" id="IPR029787">
    <property type="entry name" value="Nucleotide_cyclase"/>
</dbReference>
<keyword evidence="3" id="KW-1185">Reference proteome</keyword>
<protein>
    <submittedName>
        <fullName evidence="2">GGDEF domain-containing protein</fullName>
        <ecNumber evidence="2">2.7.7.65</ecNumber>
    </submittedName>
</protein>
<dbReference type="InterPro" id="IPR050469">
    <property type="entry name" value="Diguanylate_Cyclase"/>
</dbReference>
<dbReference type="NCBIfam" id="TIGR00254">
    <property type="entry name" value="GGDEF"/>
    <property type="match status" value="1"/>
</dbReference>
<dbReference type="SMART" id="SM00267">
    <property type="entry name" value="GGDEF"/>
    <property type="match status" value="1"/>
</dbReference>
<sequence length="178" mass="18735">MTALSNEQLINGLNERATRDGLTGLLNRTAFMELATQEMSRLHSAGSICTLILADLDHFKALNDSHGHAAGDTAIQAFAAACQASVRHTDLVGRYGGEEFTILLPGADLESAEIIANEISRRLASAEPPDGVTFPTVSYGIAPSTLANAEVAHMIVAADKALYQAKSLGRNRAVCATA</sequence>
<evidence type="ECO:0000313" key="3">
    <source>
        <dbReference type="Proteomes" id="UP001589702"/>
    </source>
</evidence>
<proteinExistence type="predicted"/>